<dbReference type="GO" id="GO:0000932">
    <property type="term" value="C:P-body"/>
    <property type="evidence" value="ECO:0007669"/>
    <property type="project" value="UniProtKB-SubCell"/>
</dbReference>
<keyword evidence="5" id="KW-0677">Repeat</keyword>
<feature type="region of interest" description="Disordered" evidence="6">
    <location>
        <begin position="174"/>
        <end position="327"/>
    </location>
</feature>
<evidence type="ECO:0000256" key="5">
    <source>
        <dbReference type="ARBA" id="ARBA00022737"/>
    </source>
</evidence>
<feature type="compositionally biased region" description="Basic and acidic residues" evidence="6">
    <location>
        <begin position="220"/>
        <end position="229"/>
    </location>
</feature>
<keyword evidence="4" id="KW-0853">WD repeat</keyword>
<dbReference type="InterPro" id="IPR045152">
    <property type="entry name" value="EDC4-like"/>
</dbReference>
<proteinExistence type="inferred from homology"/>
<evidence type="ECO:0000256" key="1">
    <source>
        <dbReference type="ARBA" id="ARBA00004201"/>
    </source>
</evidence>
<feature type="compositionally biased region" description="Low complexity" evidence="6">
    <location>
        <begin position="54"/>
        <end position="65"/>
    </location>
</feature>
<dbReference type="FunFam" id="2.130.10.10:FF:000817">
    <property type="entry name" value="WGS project CABT00000000 data, contig 2.15"/>
    <property type="match status" value="1"/>
</dbReference>
<feature type="region of interest" description="Disordered" evidence="6">
    <location>
        <begin position="364"/>
        <end position="385"/>
    </location>
</feature>
<comment type="similarity">
    <text evidence="2">Belongs to the WD repeat EDC4 family.</text>
</comment>
<dbReference type="Pfam" id="PF24106">
    <property type="entry name" value="Beta-prop_EDC4L"/>
    <property type="match status" value="1"/>
</dbReference>
<feature type="compositionally biased region" description="Polar residues" evidence="6">
    <location>
        <begin position="34"/>
        <end position="47"/>
    </location>
</feature>
<dbReference type="Proteomes" id="UP000054383">
    <property type="component" value="Unassembled WGS sequence"/>
</dbReference>
<accession>A0A0U1LJI4</accession>
<organism evidence="8 9">
    <name type="scientific">Talaromyces islandicus</name>
    <name type="common">Penicillium islandicum</name>
    <dbReference type="NCBI Taxonomy" id="28573"/>
    <lineage>
        <taxon>Eukaryota</taxon>
        <taxon>Fungi</taxon>
        <taxon>Dikarya</taxon>
        <taxon>Ascomycota</taxon>
        <taxon>Pezizomycotina</taxon>
        <taxon>Eurotiomycetes</taxon>
        <taxon>Eurotiomycetidae</taxon>
        <taxon>Eurotiales</taxon>
        <taxon>Trichocomaceae</taxon>
        <taxon>Talaromyces</taxon>
        <taxon>Talaromyces sect. Islandici</taxon>
    </lineage>
</organism>
<gene>
    <name evidence="8" type="ORF">PISL3812_00523</name>
</gene>
<name>A0A0U1LJI4_TALIS</name>
<dbReference type="InterPro" id="IPR015943">
    <property type="entry name" value="WD40/YVTN_repeat-like_dom_sf"/>
</dbReference>
<evidence type="ECO:0000256" key="2">
    <source>
        <dbReference type="ARBA" id="ARBA00009639"/>
    </source>
</evidence>
<comment type="subcellular location">
    <subcellularLocation>
        <location evidence="1">Cytoplasm</location>
        <location evidence="1">P-body</location>
    </subcellularLocation>
</comment>
<dbReference type="InterPro" id="IPR055393">
    <property type="entry name" value="Beta-prop_EDC4L"/>
</dbReference>
<feature type="region of interest" description="Disordered" evidence="6">
    <location>
        <begin position="990"/>
        <end position="1032"/>
    </location>
</feature>
<feature type="region of interest" description="Disordered" evidence="6">
    <location>
        <begin position="1"/>
        <end position="161"/>
    </location>
</feature>
<dbReference type="STRING" id="28573.A0A0U1LJI4"/>
<evidence type="ECO:0000313" key="9">
    <source>
        <dbReference type="Proteomes" id="UP000054383"/>
    </source>
</evidence>
<evidence type="ECO:0000256" key="3">
    <source>
        <dbReference type="ARBA" id="ARBA00022490"/>
    </source>
</evidence>
<feature type="domain" description="EDC4-like protein pdc1 beta-propeller" evidence="7">
    <location>
        <begin position="475"/>
        <end position="822"/>
    </location>
</feature>
<evidence type="ECO:0000313" key="8">
    <source>
        <dbReference type="EMBL" id="CRG83174.1"/>
    </source>
</evidence>
<protein>
    <submittedName>
        <fullName evidence="8">Protein lava lamp</fullName>
    </submittedName>
</protein>
<dbReference type="EMBL" id="CVMT01000001">
    <property type="protein sequence ID" value="CRG83174.1"/>
    <property type="molecule type" value="Genomic_DNA"/>
</dbReference>
<sequence length="1466" mass="159474">MSTPNDLQALFASIKPRPSPSQDGAQPSIYPGSRSVSHQSFDGQQQRVGPAQPPQHQQPHYFPQHGYLNPSVSSPLYSPGPANTPPHHGSDIISPNVPTPRADNQQRPAGPDQAMSLLNLLKFKQNQPASPQIPSSDASSSLPVNHQETGASAGQPSHSRAISASDLVASFISKSAAASDSAPPPSQTAAAASYGGAAEPSATNAETQDMLLRLLNRSQSKAEDSDRALQESSGSQPRSPEPPVQPGAPAAQSLMHVFGSPENKDSLNFEAPQPGPSKGPLFTYSNPFEQLARHTQPKSSSDSPTVDATQVKKEPQSVLDSKPKFDTPIKFVAAETAAEEKKPEQKESVSNAVGEIAQQLEREVEDALSRAGREETARAKVDEGVSKDVTSAVVDEARTTAVKTDGEEHEEKAKETAPIPHVEPVKEAVAQAEAKAVDGNVADSWESAEDSTEKTEERTIRVFNFPLKPFISIVVKPDTGKLPSFRDDGIMDVARLKKDFDQLDRCLTSATAEYIIYALAKNGGLRIIRQDDGRDKQIFRFARDRLFNVALSHAAPTASSPSKEQAVLAIGISGSVYWAPVCRGGDDLFEMDSVESDCLVFPPYPSSDENTSGGQLKTRAKPSSRHTEFFGVGRGKNIYIVSPQFAAHPTYGVSGSQRLVDTEKFFKEHALRISTGKAGKDFTFSEDDTVVASLDKTGRLRFWDIREVDQILTGSPPPEVRTPLATFVTGSPNEKSWPTSVLFIDKLRPFVKALALRYVLVGLKQNHTLQLWDISLGKAVQEVNFPHEKESDAICSVAYHPSSGIIVVGHPTRNSIYFLHLSAPKYNLQPMSQATYITRVTEKDPTLPKPDSTACLSGIREVSFASKGQLRSLDILPISKSMGSQRNVEEEAGLFEIYAMYSRGVTCLNVKKEDLGWTPENKIIEPVDALKEGYIEVNDLQTFPTYVNDEPSVNGDSVVTTSTAQKTVTKETGKKTTELTVESASNVAASRAASPVKPVGKASADELSEVTSGADKAKKKKKEKAKETAKAAVPPAHDLNKYFTPAKSTHQTKEEEVAHATNGEPINFGVTPDMVRQLEKGISDEVMKKIGGELNQLHTRFDEERRAWDAASSAKTDQVLRLVSSTLSENVEKNLGRIINSSIKDDVLPAVVSSTSTAINKQISDAVSKQLGQIFPRELRQVLPEYISRAVKQQEVLRSISDAVGSKIAHHVETEFAKSTQNVVTPAIKAAIAHHSGTVVKDIERSFEAQSQKLESQRRQDAAKIDQLTNLVQTLNESHSMMIASQTALQNEVAMLQRQLGSREQAPVQPPLQPARAPAPAPAPTQRTPEEAELSEIVRLAEDGNLEEASVRWLQSSQQADLFDNFFVRLNPTYLSTLSPIVSLSVGVAVTTSLDTNIQERLAWLDFVLKTVNLGDPDIHDVAPQIMEILLQRLNALYLAVAKKDPHDMILRLIPPLARRATDLLG</sequence>
<evidence type="ECO:0000256" key="6">
    <source>
        <dbReference type="SAM" id="MobiDB-lite"/>
    </source>
</evidence>
<feature type="compositionally biased region" description="Polar residues" evidence="6">
    <location>
        <begin position="297"/>
        <end position="308"/>
    </location>
</feature>
<feature type="region of interest" description="Disordered" evidence="6">
    <location>
        <begin position="1298"/>
        <end position="1329"/>
    </location>
</feature>
<dbReference type="PANTHER" id="PTHR15598:SF5">
    <property type="entry name" value="ENHANCER OF MRNA-DECAPPING PROTEIN 4"/>
    <property type="match status" value="1"/>
</dbReference>
<dbReference type="OrthoDB" id="21128at2759"/>
<evidence type="ECO:0000259" key="7">
    <source>
        <dbReference type="Pfam" id="PF24106"/>
    </source>
</evidence>
<feature type="compositionally biased region" description="Basic and acidic residues" evidence="6">
    <location>
        <begin position="310"/>
        <end position="327"/>
    </location>
</feature>
<evidence type="ECO:0000256" key="4">
    <source>
        <dbReference type="ARBA" id="ARBA00022574"/>
    </source>
</evidence>
<dbReference type="Gene3D" id="2.130.10.10">
    <property type="entry name" value="YVTN repeat-like/Quinoprotein amine dehydrogenase"/>
    <property type="match status" value="1"/>
</dbReference>
<dbReference type="SUPFAM" id="SSF50978">
    <property type="entry name" value="WD40 repeat-like"/>
    <property type="match status" value="1"/>
</dbReference>
<reference evidence="8 9" key="1">
    <citation type="submission" date="2015-04" db="EMBL/GenBank/DDBJ databases">
        <authorList>
            <person name="Syromyatnikov M.Y."/>
            <person name="Popov V.N."/>
        </authorList>
    </citation>
    <scope>NUCLEOTIDE SEQUENCE [LARGE SCALE GENOMIC DNA]</scope>
    <source>
        <strain evidence="8">WF-38-12</strain>
    </source>
</reference>
<feature type="compositionally biased region" description="Low complexity" evidence="6">
    <location>
        <begin position="174"/>
        <end position="202"/>
    </location>
</feature>
<feature type="compositionally biased region" description="Polar residues" evidence="6">
    <location>
        <begin position="144"/>
        <end position="161"/>
    </location>
</feature>
<dbReference type="PANTHER" id="PTHR15598">
    <property type="entry name" value="ENHANCER OF MRNA-DECAPPING PROTEIN 4"/>
    <property type="match status" value="1"/>
</dbReference>
<dbReference type="InterPro" id="IPR036322">
    <property type="entry name" value="WD40_repeat_dom_sf"/>
</dbReference>
<keyword evidence="9" id="KW-1185">Reference proteome</keyword>
<feature type="compositionally biased region" description="Pro residues" evidence="6">
    <location>
        <begin position="1308"/>
        <end position="1323"/>
    </location>
</feature>
<dbReference type="GO" id="GO:0031087">
    <property type="term" value="P:deadenylation-independent decapping of nuclear-transcribed mRNA"/>
    <property type="evidence" value="ECO:0007669"/>
    <property type="project" value="InterPro"/>
</dbReference>
<keyword evidence="3" id="KW-0963">Cytoplasm</keyword>
<dbReference type="OMA" id="YVNPFDQ"/>
<feature type="compositionally biased region" description="Low complexity" evidence="6">
    <location>
        <begin position="127"/>
        <end position="143"/>
    </location>
</feature>